<dbReference type="PROSITE" id="PS51257">
    <property type="entry name" value="PROKAR_LIPOPROTEIN"/>
    <property type="match status" value="1"/>
</dbReference>
<evidence type="ECO:0000313" key="2">
    <source>
        <dbReference type="EMBL" id="QJR15591.1"/>
    </source>
</evidence>
<name>A0A6M4H7I1_9PROT</name>
<keyword evidence="3" id="KW-1185">Reference proteome</keyword>
<feature type="signal peptide" evidence="1">
    <location>
        <begin position="1"/>
        <end position="31"/>
    </location>
</feature>
<dbReference type="RefSeq" id="WP_171162995.1">
    <property type="nucleotide sequence ID" value="NZ_CP053073.1"/>
</dbReference>
<feature type="chain" id="PRO_5026906288" description="DUF885 domain-containing protein" evidence="1">
    <location>
        <begin position="32"/>
        <end position="597"/>
    </location>
</feature>
<evidence type="ECO:0000256" key="1">
    <source>
        <dbReference type="SAM" id="SignalP"/>
    </source>
</evidence>
<accession>A0A6M4H7I1</accession>
<dbReference type="Pfam" id="PF05960">
    <property type="entry name" value="DUF885"/>
    <property type="match status" value="1"/>
</dbReference>
<proteinExistence type="predicted"/>
<sequence length="597" mass="66720">MSIRTSLVPAFAVACSAAFLPACSTSPTQPAAPPAAAVSQDDANASFRRHVDAVLEEMWKTFPEQAIRAGNYKYAGKLTVPDAERRAEAIAFYDRQLAALARIDVATLDASNRVDHGLMKSRFESRRWYLTTFRNWQWQPSTYNVGSEFGVILNTNFAPLDARLRLVIERLEKVPAYYAAAQASVADPTLEYTTLAIVQNRGALRGFGEDLQAKVAASGLTADEKALFATRVAAARVAIGDYLSFLGALEAKLKAGPARSFRIGKALYEQKFAYDIQSGFTVDSLHKRALAEKAALHDAMEVKARELWPRVMGGKPMPADRLVMIRAVLDQLSLKHTTREKFVETIRAQIPSLEKFVREKDLLDQDPTRPLLVRETPLYMRGVGAGASVSSPGPFDPKANTYYNVTPPEGLTDEQTESFLREYNDWTLQILNIHEAIPGHYLQLVHANKSPSVVKSLFGNGAMIEGWAVFSEKVMLDAGYDNFSPEIWLFWMKWNLRSVVNTILDIEIQTMGLEREAAMTMMTREAFQQDREATEKWLRATLSQVQLTSYFNGYAEITALRDELRAKQGAKFSVKGFNNRFLSYGSAPVRDIAKLMR</sequence>
<reference evidence="2 3" key="1">
    <citation type="submission" date="2020-04" db="EMBL/GenBank/DDBJ databases">
        <title>Usitatibacter rugosus gen. nov., sp. nov. and Usitatibacter palustris sp. nov., novel members of Usitatibacteraceae fam. nov. within the order Nitrosomonadales isolated from soil.</title>
        <authorList>
            <person name="Huber K.J."/>
            <person name="Neumann-Schaal M."/>
            <person name="Geppert A."/>
            <person name="Luckner M."/>
            <person name="Wanner G."/>
            <person name="Overmann J."/>
        </authorList>
    </citation>
    <scope>NUCLEOTIDE SEQUENCE [LARGE SCALE GENOMIC DNA]</scope>
    <source>
        <strain evidence="2 3">Swamp67</strain>
    </source>
</reference>
<dbReference type="AlphaFoldDB" id="A0A6M4H7I1"/>
<organism evidence="2 3">
    <name type="scientific">Usitatibacter palustris</name>
    <dbReference type="NCBI Taxonomy" id="2732487"/>
    <lineage>
        <taxon>Bacteria</taxon>
        <taxon>Pseudomonadati</taxon>
        <taxon>Pseudomonadota</taxon>
        <taxon>Betaproteobacteria</taxon>
        <taxon>Nitrosomonadales</taxon>
        <taxon>Usitatibacteraceae</taxon>
        <taxon>Usitatibacter</taxon>
    </lineage>
</organism>
<protein>
    <recommendedName>
        <fullName evidence="4">DUF885 domain-containing protein</fullName>
    </recommendedName>
</protein>
<keyword evidence="1" id="KW-0732">Signal</keyword>
<dbReference type="PANTHER" id="PTHR33361">
    <property type="entry name" value="GLR0591 PROTEIN"/>
    <property type="match status" value="1"/>
</dbReference>
<dbReference type="PANTHER" id="PTHR33361:SF15">
    <property type="entry name" value="DUF885 FAMILY LIPOPROTEIN"/>
    <property type="match status" value="1"/>
</dbReference>
<dbReference type="KEGG" id="upl:DSM104440_02413"/>
<evidence type="ECO:0008006" key="4">
    <source>
        <dbReference type="Google" id="ProtNLM"/>
    </source>
</evidence>
<dbReference type="Proteomes" id="UP000503096">
    <property type="component" value="Chromosome"/>
</dbReference>
<dbReference type="EMBL" id="CP053073">
    <property type="protein sequence ID" value="QJR15591.1"/>
    <property type="molecule type" value="Genomic_DNA"/>
</dbReference>
<evidence type="ECO:0000313" key="3">
    <source>
        <dbReference type="Proteomes" id="UP000503096"/>
    </source>
</evidence>
<gene>
    <name evidence="2" type="ORF">DSM104440_02413</name>
</gene>
<dbReference type="InParanoid" id="A0A6M4H7I1"/>
<dbReference type="InterPro" id="IPR010281">
    <property type="entry name" value="DUF885"/>
</dbReference>